<dbReference type="HOGENOM" id="CLU_005391_0_0_1"/>
<dbReference type="InterPro" id="IPR016163">
    <property type="entry name" value="Ald_DH_C"/>
</dbReference>
<feature type="active site" evidence="5">
    <location>
        <position position="253"/>
    </location>
</feature>
<evidence type="ECO:0000313" key="9">
    <source>
        <dbReference type="Proteomes" id="UP000030651"/>
    </source>
</evidence>
<evidence type="ECO:0000259" key="7">
    <source>
        <dbReference type="Pfam" id="PF00171"/>
    </source>
</evidence>
<dbReference type="SUPFAM" id="SSF53720">
    <property type="entry name" value="ALDH-like"/>
    <property type="match status" value="1"/>
</dbReference>
<dbReference type="InterPro" id="IPR016162">
    <property type="entry name" value="Ald_DH_N"/>
</dbReference>
<evidence type="ECO:0000256" key="4">
    <source>
        <dbReference type="ARBA" id="ARBA00049194"/>
    </source>
</evidence>
<dbReference type="OMA" id="LMAGNCI"/>
<dbReference type="InterPro" id="IPR015590">
    <property type="entry name" value="Aldehyde_DH_dom"/>
</dbReference>
<dbReference type="InParanoid" id="W3WPR1"/>
<dbReference type="OrthoDB" id="310895at2759"/>
<dbReference type="EC" id="1.2.1.3" evidence="3"/>
<name>W3WPR1_PESFW</name>
<dbReference type="RefSeq" id="XP_007839490.1">
    <property type="nucleotide sequence ID" value="XM_007841299.1"/>
</dbReference>
<dbReference type="PANTHER" id="PTHR11699">
    <property type="entry name" value="ALDEHYDE DEHYDROGENASE-RELATED"/>
    <property type="match status" value="1"/>
</dbReference>
<reference evidence="9" key="1">
    <citation type="journal article" date="2015" name="BMC Genomics">
        <title>Genomic and transcriptomic analysis of the endophytic fungus Pestalotiopsis fici reveals its lifestyle and high potential for synthesis of natural products.</title>
        <authorList>
            <person name="Wang X."/>
            <person name="Zhang X."/>
            <person name="Liu L."/>
            <person name="Xiang M."/>
            <person name="Wang W."/>
            <person name="Sun X."/>
            <person name="Che Y."/>
            <person name="Guo L."/>
            <person name="Liu G."/>
            <person name="Guo L."/>
            <person name="Wang C."/>
            <person name="Yin W.B."/>
            <person name="Stadler M."/>
            <person name="Zhang X."/>
            <person name="Liu X."/>
        </authorList>
    </citation>
    <scope>NUCLEOTIDE SEQUENCE [LARGE SCALE GENOMIC DNA]</scope>
    <source>
        <strain evidence="9">W106-1 / CGMCC3.15140</strain>
    </source>
</reference>
<dbReference type="KEGG" id="pfy:PFICI_12718"/>
<dbReference type="CDD" id="cd07106">
    <property type="entry name" value="ALDH_AldA-AAD23400"/>
    <property type="match status" value="1"/>
</dbReference>
<dbReference type="PROSITE" id="PS00687">
    <property type="entry name" value="ALDEHYDE_DEHYDR_GLU"/>
    <property type="match status" value="1"/>
</dbReference>
<evidence type="ECO:0000256" key="2">
    <source>
        <dbReference type="ARBA" id="ARBA00023002"/>
    </source>
</evidence>
<evidence type="ECO:0000256" key="3">
    <source>
        <dbReference type="ARBA" id="ARBA00024226"/>
    </source>
</evidence>
<dbReference type="GeneID" id="19277731"/>
<dbReference type="Pfam" id="PF00171">
    <property type="entry name" value="Aldedh"/>
    <property type="match status" value="1"/>
</dbReference>
<dbReference type="AlphaFoldDB" id="W3WPR1"/>
<dbReference type="InterPro" id="IPR044086">
    <property type="entry name" value="LUC3-like"/>
</dbReference>
<dbReference type="Gene3D" id="3.40.309.10">
    <property type="entry name" value="Aldehyde Dehydrogenase, Chain A, domain 2"/>
    <property type="match status" value="1"/>
</dbReference>
<feature type="domain" description="Aldehyde dehydrogenase" evidence="7">
    <location>
        <begin position="29"/>
        <end position="476"/>
    </location>
</feature>
<sequence>MASETSGNAKMDFKTFYNVIDGKLEPTVKTRHTINPSTLEANPEAPLSTSDEVDKAVKIAHEAAKEWAAVPWDERKNALANFAAALEAQLEDFAQMLVWEHGKPILWARHELATDIGFLKGFCELSLPEETIEDAPDRKIVKSYVPLGVAVGIVPWNYPVHLAGAKLGPALLTGNAFILKPSPFTPYSGLKLAELGMQFFPPGVLQALSGGDDLGPLLTTHPLVNMVSFTGSVPTGKAVMKSCSDTLKRVTLELGGNDAAIVCADVDPVVAATKIALFAFCNSGQICMSIKRVYVHESIYDQFLDALVKHVQALPFGVGETAFIGPVANELHFKRVQKIIADINDAKFAVAAGGAESVPGQKGYYLPPTIIDNPPESSAIVQEEQFGPVLPLLKWSDESDVVQRVNGTDSGLGASVWTRDDEQAVRVANQLEAGSVWINTHAEIVASTPFAGHKQSGLGVEWGVDGLKSYCNTKAVYRRAF</sequence>
<dbReference type="FunFam" id="3.40.605.10:FF:000007">
    <property type="entry name" value="NAD/NADP-dependent betaine aldehyde dehydrogenase"/>
    <property type="match status" value="1"/>
</dbReference>
<keyword evidence="9" id="KW-1185">Reference proteome</keyword>
<gene>
    <name evidence="8" type="ORF">PFICI_12718</name>
</gene>
<keyword evidence="2 6" id="KW-0560">Oxidoreductase</keyword>
<dbReference type="EMBL" id="KI912118">
    <property type="protein sequence ID" value="ETS75774.1"/>
    <property type="molecule type" value="Genomic_DNA"/>
</dbReference>
<organism evidence="8 9">
    <name type="scientific">Pestalotiopsis fici (strain W106-1 / CGMCC3.15140)</name>
    <dbReference type="NCBI Taxonomy" id="1229662"/>
    <lineage>
        <taxon>Eukaryota</taxon>
        <taxon>Fungi</taxon>
        <taxon>Dikarya</taxon>
        <taxon>Ascomycota</taxon>
        <taxon>Pezizomycotina</taxon>
        <taxon>Sordariomycetes</taxon>
        <taxon>Xylariomycetidae</taxon>
        <taxon>Amphisphaeriales</taxon>
        <taxon>Sporocadaceae</taxon>
        <taxon>Pestalotiopsis</taxon>
    </lineage>
</organism>
<dbReference type="InterPro" id="IPR029510">
    <property type="entry name" value="Ald_DH_CS_GLU"/>
</dbReference>
<dbReference type="InterPro" id="IPR016161">
    <property type="entry name" value="Ald_DH/histidinol_DH"/>
</dbReference>
<accession>W3WPR1</accession>
<dbReference type="Gene3D" id="3.40.605.10">
    <property type="entry name" value="Aldehyde Dehydrogenase, Chain A, domain 1"/>
    <property type="match status" value="1"/>
</dbReference>
<proteinExistence type="inferred from homology"/>
<dbReference type="Proteomes" id="UP000030651">
    <property type="component" value="Unassembled WGS sequence"/>
</dbReference>
<evidence type="ECO:0000313" key="8">
    <source>
        <dbReference type="EMBL" id="ETS75774.1"/>
    </source>
</evidence>
<protein>
    <recommendedName>
        <fullName evidence="3">aldehyde dehydrogenase (NAD(+))</fullName>
        <ecNumber evidence="3">1.2.1.3</ecNumber>
    </recommendedName>
</protein>
<evidence type="ECO:0000256" key="6">
    <source>
        <dbReference type="RuleBase" id="RU003345"/>
    </source>
</evidence>
<comment type="catalytic activity">
    <reaction evidence="4">
        <text>an aldehyde + NAD(+) + H2O = a carboxylate + NADH + 2 H(+)</text>
        <dbReference type="Rhea" id="RHEA:16185"/>
        <dbReference type="ChEBI" id="CHEBI:15377"/>
        <dbReference type="ChEBI" id="CHEBI:15378"/>
        <dbReference type="ChEBI" id="CHEBI:17478"/>
        <dbReference type="ChEBI" id="CHEBI:29067"/>
        <dbReference type="ChEBI" id="CHEBI:57540"/>
        <dbReference type="ChEBI" id="CHEBI:57945"/>
        <dbReference type="EC" id="1.2.1.3"/>
    </reaction>
</comment>
<evidence type="ECO:0000256" key="1">
    <source>
        <dbReference type="ARBA" id="ARBA00009986"/>
    </source>
</evidence>
<dbReference type="GO" id="GO:0004029">
    <property type="term" value="F:aldehyde dehydrogenase (NAD+) activity"/>
    <property type="evidence" value="ECO:0007669"/>
    <property type="project" value="UniProtKB-EC"/>
</dbReference>
<evidence type="ECO:0000256" key="5">
    <source>
        <dbReference type="PROSITE-ProRule" id="PRU10007"/>
    </source>
</evidence>
<comment type="similarity">
    <text evidence="1 6">Belongs to the aldehyde dehydrogenase family.</text>
</comment>
<dbReference type="STRING" id="1229662.W3WPR1"/>
<dbReference type="eggNOG" id="KOG2450">
    <property type="taxonomic scope" value="Eukaryota"/>
</dbReference>